<accession>A0A6A6WWR4</accession>
<feature type="compositionally biased region" description="Polar residues" evidence="1">
    <location>
        <begin position="30"/>
        <end position="46"/>
    </location>
</feature>
<sequence>MYKRLNENPEGLLVPIYSSPAATLRHTQPRHSSPTSSETAVPSSDLNMDGRPNPVSSSLVPAPGLPSTSAILSNSPPSLNRRHDHIPPSSPPRLSNIADQSSSPPLLDGMSEGSSSPISQTSSSGGIHSPPSLANIVRTRNTENRQSALYSAMTSRRGPSTQPATILPTHVPPPTRRPPPRGTFSSTPPPEVLQALKATNRKRARKPADNATLGEAEDAAPAEVKQEILSSPLARKKKTTKKPPTQPVKPPTQPVKPPTQPVKPPTQPLKPPTQPVKQRRTTQKSKAADTMGSSNLAKRTPKKSGVVRRTKEQINAKMLAGIEAYRMKKAAAAKLAEQVARRREVVGEETHQYQAKQREKGKGSLVLIFGRHDVPGRIPGGFNVRPVAWVRKEDGRMRSQNRRAQAFRAMSGVPSLFSWD</sequence>
<dbReference type="Proteomes" id="UP000799757">
    <property type="component" value="Unassembled WGS sequence"/>
</dbReference>
<name>A0A6A6WWR4_9PLEO</name>
<feature type="compositionally biased region" description="Polar residues" evidence="1">
    <location>
        <begin position="66"/>
        <end position="78"/>
    </location>
</feature>
<feature type="region of interest" description="Disordered" evidence="1">
    <location>
        <begin position="151"/>
        <end position="308"/>
    </location>
</feature>
<organism evidence="2 3">
    <name type="scientific">Melanomma pulvis-pyrius CBS 109.77</name>
    <dbReference type="NCBI Taxonomy" id="1314802"/>
    <lineage>
        <taxon>Eukaryota</taxon>
        <taxon>Fungi</taxon>
        <taxon>Dikarya</taxon>
        <taxon>Ascomycota</taxon>
        <taxon>Pezizomycotina</taxon>
        <taxon>Dothideomycetes</taxon>
        <taxon>Pleosporomycetidae</taxon>
        <taxon>Pleosporales</taxon>
        <taxon>Melanommataceae</taxon>
        <taxon>Melanomma</taxon>
    </lineage>
</organism>
<protein>
    <submittedName>
        <fullName evidence="2">Uncharacterized protein</fullName>
    </submittedName>
</protein>
<dbReference type="AlphaFoldDB" id="A0A6A6WWR4"/>
<feature type="compositionally biased region" description="Polar residues" evidence="1">
    <location>
        <begin position="151"/>
        <end position="164"/>
    </location>
</feature>
<keyword evidence="3" id="KW-1185">Reference proteome</keyword>
<reference evidence="2" key="1">
    <citation type="journal article" date="2020" name="Stud. Mycol.">
        <title>101 Dothideomycetes genomes: a test case for predicting lifestyles and emergence of pathogens.</title>
        <authorList>
            <person name="Haridas S."/>
            <person name="Albert R."/>
            <person name="Binder M."/>
            <person name="Bloem J."/>
            <person name="Labutti K."/>
            <person name="Salamov A."/>
            <person name="Andreopoulos B."/>
            <person name="Baker S."/>
            <person name="Barry K."/>
            <person name="Bills G."/>
            <person name="Bluhm B."/>
            <person name="Cannon C."/>
            <person name="Castanera R."/>
            <person name="Culley D."/>
            <person name="Daum C."/>
            <person name="Ezra D."/>
            <person name="Gonzalez J."/>
            <person name="Henrissat B."/>
            <person name="Kuo A."/>
            <person name="Liang C."/>
            <person name="Lipzen A."/>
            <person name="Lutzoni F."/>
            <person name="Magnuson J."/>
            <person name="Mondo S."/>
            <person name="Nolan M."/>
            <person name="Ohm R."/>
            <person name="Pangilinan J."/>
            <person name="Park H.-J."/>
            <person name="Ramirez L."/>
            <person name="Alfaro M."/>
            <person name="Sun H."/>
            <person name="Tritt A."/>
            <person name="Yoshinaga Y."/>
            <person name="Zwiers L.-H."/>
            <person name="Turgeon B."/>
            <person name="Goodwin S."/>
            <person name="Spatafora J."/>
            <person name="Crous P."/>
            <person name="Grigoriev I."/>
        </authorList>
    </citation>
    <scope>NUCLEOTIDE SEQUENCE</scope>
    <source>
        <strain evidence="2">CBS 109.77</strain>
    </source>
</reference>
<evidence type="ECO:0000256" key="1">
    <source>
        <dbReference type="SAM" id="MobiDB-lite"/>
    </source>
</evidence>
<feature type="compositionally biased region" description="Pro residues" evidence="1">
    <location>
        <begin position="170"/>
        <end position="191"/>
    </location>
</feature>
<evidence type="ECO:0000313" key="2">
    <source>
        <dbReference type="EMBL" id="KAF2788546.1"/>
    </source>
</evidence>
<dbReference type="EMBL" id="MU002207">
    <property type="protein sequence ID" value="KAF2788546.1"/>
    <property type="molecule type" value="Genomic_DNA"/>
</dbReference>
<evidence type="ECO:0000313" key="3">
    <source>
        <dbReference type="Proteomes" id="UP000799757"/>
    </source>
</evidence>
<gene>
    <name evidence="2" type="ORF">K505DRAFT_366385</name>
</gene>
<feature type="compositionally biased region" description="Pro residues" evidence="1">
    <location>
        <begin position="244"/>
        <end position="274"/>
    </location>
</feature>
<proteinExistence type="predicted"/>
<feature type="compositionally biased region" description="Low complexity" evidence="1">
    <location>
        <begin position="111"/>
        <end position="126"/>
    </location>
</feature>
<feature type="compositionally biased region" description="Basic residues" evidence="1">
    <location>
        <begin position="299"/>
        <end position="308"/>
    </location>
</feature>
<feature type="region of interest" description="Disordered" evidence="1">
    <location>
        <begin position="19"/>
        <end position="133"/>
    </location>
</feature>